<keyword evidence="3" id="KW-1185">Reference proteome</keyword>
<protein>
    <submittedName>
        <fullName evidence="2">Uncharacterized protein</fullName>
    </submittedName>
</protein>
<evidence type="ECO:0000313" key="2">
    <source>
        <dbReference type="EMBL" id="PAV92432.1"/>
    </source>
</evidence>
<sequence>MKNPWGGSRSIGSCNQQVPQLRGRNDIARQRIRRAGIRPFATTLAQALSPSLNPSDDNALSRTPHWSGGHGGSPSGGYRYLSGRPRPTRALP</sequence>
<accession>A0A2A2M1T3</accession>
<proteinExistence type="predicted"/>
<gene>
    <name evidence="2" type="ORF">WR25_17463</name>
</gene>
<name>A0A2A2M1T3_9BILA</name>
<comment type="caution">
    <text evidence="2">The sequence shown here is derived from an EMBL/GenBank/DDBJ whole genome shotgun (WGS) entry which is preliminary data.</text>
</comment>
<dbReference type="Proteomes" id="UP000218231">
    <property type="component" value="Unassembled WGS sequence"/>
</dbReference>
<dbReference type="EMBL" id="LIAE01006200">
    <property type="protein sequence ID" value="PAV92432.1"/>
    <property type="molecule type" value="Genomic_DNA"/>
</dbReference>
<feature type="compositionally biased region" description="Polar residues" evidence="1">
    <location>
        <begin position="48"/>
        <end position="61"/>
    </location>
</feature>
<feature type="region of interest" description="Disordered" evidence="1">
    <location>
        <begin position="48"/>
        <end position="92"/>
    </location>
</feature>
<evidence type="ECO:0000256" key="1">
    <source>
        <dbReference type="SAM" id="MobiDB-lite"/>
    </source>
</evidence>
<feature type="compositionally biased region" description="Polar residues" evidence="1">
    <location>
        <begin position="10"/>
        <end position="19"/>
    </location>
</feature>
<dbReference type="AlphaFoldDB" id="A0A2A2M1T3"/>
<evidence type="ECO:0000313" key="3">
    <source>
        <dbReference type="Proteomes" id="UP000218231"/>
    </source>
</evidence>
<reference evidence="2 3" key="1">
    <citation type="journal article" date="2017" name="Curr. Biol.">
        <title>Genome architecture and evolution of a unichromosomal asexual nematode.</title>
        <authorList>
            <person name="Fradin H."/>
            <person name="Zegar C."/>
            <person name="Gutwein M."/>
            <person name="Lucas J."/>
            <person name="Kovtun M."/>
            <person name="Corcoran D."/>
            <person name="Baugh L.R."/>
            <person name="Kiontke K."/>
            <person name="Gunsalus K."/>
            <person name="Fitch D.H."/>
            <person name="Piano F."/>
        </authorList>
    </citation>
    <scope>NUCLEOTIDE SEQUENCE [LARGE SCALE GENOMIC DNA]</scope>
    <source>
        <strain evidence="2">PF1309</strain>
    </source>
</reference>
<organism evidence="2 3">
    <name type="scientific">Diploscapter pachys</name>
    <dbReference type="NCBI Taxonomy" id="2018661"/>
    <lineage>
        <taxon>Eukaryota</taxon>
        <taxon>Metazoa</taxon>
        <taxon>Ecdysozoa</taxon>
        <taxon>Nematoda</taxon>
        <taxon>Chromadorea</taxon>
        <taxon>Rhabditida</taxon>
        <taxon>Rhabditina</taxon>
        <taxon>Rhabditomorpha</taxon>
        <taxon>Rhabditoidea</taxon>
        <taxon>Rhabditidae</taxon>
        <taxon>Diploscapter</taxon>
    </lineage>
</organism>
<feature type="region of interest" description="Disordered" evidence="1">
    <location>
        <begin position="1"/>
        <end position="25"/>
    </location>
</feature>